<dbReference type="PRINTS" id="PR00038">
    <property type="entry name" value="HTHLUXR"/>
</dbReference>
<name>A0A4V3Z634_9MICC</name>
<dbReference type="Pfam" id="PF13191">
    <property type="entry name" value="AAA_16"/>
    <property type="match status" value="1"/>
</dbReference>
<organism evidence="4 5">
    <name type="scientific">Arthrobacter echini</name>
    <dbReference type="NCBI Taxonomy" id="1529066"/>
    <lineage>
        <taxon>Bacteria</taxon>
        <taxon>Bacillati</taxon>
        <taxon>Actinomycetota</taxon>
        <taxon>Actinomycetes</taxon>
        <taxon>Micrococcales</taxon>
        <taxon>Micrococcaceae</taxon>
        <taxon>Arthrobacter</taxon>
    </lineage>
</organism>
<keyword evidence="1" id="KW-0238">DNA-binding</keyword>
<dbReference type="GO" id="GO:0006355">
    <property type="term" value="P:regulation of DNA-templated transcription"/>
    <property type="evidence" value="ECO:0007669"/>
    <property type="project" value="InterPro"/>
</dbReference>
<dbReference type="OrthoDB" id="3197423at2"/>
<keyword evidence="2" id="KW-0175">Coiled coil</keyword>
<proteinExistence type="predicted"/>
<feature type="domain" description="HTH luxR-type" evidence="3">
    <location>
        <begin position="833"/>
        <end position="893"/>
    </location>
</feature>
<dbReference type="InterPro" id="IPR003593">
    <property type="entry name" value="AAA+_ATPase"/>
</dbReference>
<dbReference type="Gene3D" id="1.10.10.10">
    <property type="entry name" value="Winged helix-like DNA-binding domain superfamily/Winged helix DNA-binding domain"/>
    <property type="match status" value="1"/>
</dbReference>
<dbReference type="Pfam" id="PF00196">
    <property type="entry name" value="GerE"/>
    <property type="match status" value="1"/>
</dbReference>
<dbReference type="InterPro" id="IPR039420">
    <property type="entry name" value="WalR-like"/>
</dbReference>
<comment type="caution">
    <text evidence="4">The sequence shown here is derived from an EMBL/GenBank/DDBJ whole genome shotgun (WGS) entry which is preliminary data.</text>
</comment>
<dbReference type="AlphaFoldDB" id="A0A4V3Z634"/>
<dbReference type="SUPFAM" id="SSF46894">
    <property type="entry name" value="C-terminal effector domain of the bipartite response regulators"/>
    <property type="match status" value="1"/>
</dbReference>
<dbReference type="PANTHER" id="PTHR43214:SF42">
    <property type="entry name" value="TRANSCRIPTIONAL REGULATORY PROTEIN DESR"/>
    <property type="match status" value="1"/>
</dbReference>
<evidence type="ECO:0000313" key="5">
    <source>
        <dbReference type="Proteomes" id="UP000305233"/>
    </source>
</evidence>
<dbReference type="EMBL" id="SSWH01000002">
    <property type="protein sequence ID" value="THJ67849.1"/>
    <property type="molecule type" value="Genomic_DNA"/>
</dbReference>
<dbReference type="InterPro" id="IPR036388">
    <property type="entry name" value="WH-like_DNA-bd_sf"/>
</dbReference>
<gene>
    <name evidence="4" type="ORF">E8P82_03170</name>
</gene>
<accession>A0A4V3Z634</accession>
<dbReference type="SMART" id="SM00382">
    <property type="entry name" value="AAA"/>
    <property type="match status" value="1"/>
</dbReference>
<dbReference type="Gene3D" id="3.40.50.300">
    <property type="entry name" value="P-loop containing nucleotide triphosphate hydrolases"/>
    <property type="match status" value="1"/>
</dbReference>
<dbReference type="RefSeq" id="WP_136453046.1">
    <property type="nucleotide sequence ID" value="NZ_SSWH01000002.1"/>
</dbReference>
<dbReference type="PROSITE" id="PS50043">
    <property type="entry name" value="HTH_LUXR_2"/>
    <property type="match status" value="1"/>
</dbReference>
<protein>
    <submittedName>
        <fullName evidence="4">AAA family ATPase</fullName>
    </submittedName>
</protein>
<dbReference type="InterPro" id="IPR016032">
    <property type="entry name" value="Sig_transdc_resp-reg_C-effctor"/>
</dbReference>
<dbReference type="SMART" id="SM00421">
    <property type="entry name" value="HTH_LUXR"/>
    <property type="match status" value="1"/>
</dbReference>
<dbReference type="CDD" id="cd06170">
    <property type="entry name" value="LuxR_C_like"/>
    <property type="match status" value="1"/>
</dbReference>
<evidence type="ECO:0000259" key="3">
    <source>
        <dbReference type="PROSITE" id="PS50043"/>
    </source>
</evidence>
<dbReference type="InterPro" id="IPR027417">
    <property type="entry name" value="P-loop_NTPase"/>
</dbReference>
<dbReference type="Proteomes" id="UP000305233">
    <property type="component" value="Unassembled WGS sequence"/>
</dbReference>
<feature type="coiled-coil region" evidence="2">
    <location>
        <begin position="486"/>
        <end position="513"/>
    </location>
</feature>
<dbReference type="PANTHER" id="PTHR43214">
    <property type="entry name" value="TWO-COMPONENT RESPONSE REGULATOR"/>
    <property type="match status" value="1"/>
</dbReference>
<dbReference type="GO" id="GO:0003677">
    <property type="term" value="F:DNA binding"/>
    <property type="evidence" value="ECO:0007669"/>
    <property type="project" value="UniProtKB-KW"/>
</dbReference>
<evidence type="ECO:0000256" key="1">
    <source>
        <dbReference type="ARBA" id="ARBA00023125"/>
    </source>
</evidence>
<dbReference type="InterPro" id="IPR041664">
    <property type="entry name" value="AAA_16"/>
</dbReference>
<sequence>MIAPAFGEDLVGRAGLVSEIIVALRDTSGFGALLVGEAGVGKTAVARAVLEQLDWSAPVLPLRGDSALRSVPYGAFAPYLRNLSPGEDDSPVAVLRAVMAQLARGRATRGERHPPLIVVDDAHDLDGSSSTLLAQLISARRARVLVIMRDSSPASTEFRSLSTDNLLTRFNLAPLELEEVRALCERVLGGPVLTGTAHTLAVATGGNPKLLRTVLGHGEAQGYLTQVAQVWRLNSDTPVLHPQLVDLVGARLRSRSDMEKAVLEFVALVEPATVEVLARHVDGEVLTHLLNERLIVVGQEPHRTVSVNPPLYADVLASQAPTARTISLRRTFIEALPPAPESPERTVQRFSWRLAGGAATDDRTLLGVADIANGLRDHTLALRAARAVSASALRGRALVETARAHFGRKNAVHARDLVDEALRDCRDLHVAKHGILVSFELRVRAASSHEDLRRDVAHWKSLISAIESLPRTDRTPEDYVRARLGCAILECRVRLLEGQLEELEEDLRTLLSHPDGTAESRVACMVLLGDLLGTLGRTDEGSTYTLRSLKDIETGGASLLAYREVAVERHVLLLTNSGRLDEAIALLDECLRAYPLSATYYGAWTDFVDGTRALRSVRNREARDRFLLAREGLKECGDTQSVPLVTAMAAYACALVGETDSALSLIGELDRSPSSTSQAVRTASAIYATATMDLLPNTTRTGADLLTLAAQAERDHMKALASTALQLLVLIGNTNALDPLVALLPDVEGADARILLEFARAAKARDGDAMLGAASAAAGIGNVALEFAALSLAHQSLDEQGSRRRAQETRRRLVMLGEQRQGPVPSPFVSAYPSATAPRLTPTERSIVDLVREGYSNRDIADSKGVSVRTVEGHLYRIFAKFGVNRREDLREP</sequence>
<keyword evidence="5" id="KW-1185">Reference proteome</keyword>
<evidence type="ECO:0000256" key="2">
    <source>
        <dbReference type="SAM" id="Coils"/>
    </source>
</evidence>
<dbReference type="CDD" id="cd00009">
    <property type="entry name" value="AAA"/>
    <property type="match status" value="1"/>
</dbReference>
<dbReference type="InterPro" id="IPR000792">
    <property type="entry name" value="Tscrpt_reg_LuxR_C"/>
</dbReference>
<dbReference type="SUPFAM" id="SSF52540">
    <property type="entry name" value="P-loop containing nucleoside triphosphate hydrolases"/>
    <property type="match status" value="1"/>
</dbReference>
<reference evidence="4 5" key="1">
    <citation type="submission" date="2019-04" db="EMBL/GenBank/DDBJ databases">
        <authorList>
            <person name="Liu Q."/>
            <person name="Xin Y.-H."/>
        </authorList>
    </citation>
    <scope>NUCLEOTIDE SEQUENCE [LARGE SCALE GENOMIC DNA]</scope>
    <source>
        <strain evidence="4 5">AM23</strain>
    </source>
</reference>
<evidence type="ECO:0000313" key="4">
    <source>
        <dbReference type="EMBL" id="THJ67849.1"/>
    </source>
</evidence>